<dbReference type="Proteomes" id="UP000054937">
    <property type="component" value="Unassembled WGS sequence"/>
</dbReference>
<sequence length="350" mass="41740">MIEILKSDQRIMINDVQLKFPSEKRETIKRTVRRYLNKNINELFNNIEYIQLDNLDNSKIRKNKDKYNEKDQFRIELNEKISSNEIQLPQTSLSAFLISCEKIQSFQGLQQKHKDKYIISLNKQCGDKLYIKKDSKQSFTKKNNLENQTRTQNQIKENQITSTFQQEIKQNCQNAKQQNCSSQIQNDFGNQNQLQLDTQIIKQDPISLYQNKVQNQQQTQQNQIQQSSFSIQYDILFQQQLLLQENEEKFNQHQQYNENLNINSSHLYDTDELNNQQMQHFNNNQDNDNKNNQNTQIQSSNYQQTTNFTNNCVNNGFENQHDQESNFQQNFDKSFNMSDLFSQQNSNDYN</sequence>
<gene>
    <name evidence="1" type="ORF">PPERSA_07198</name>
</gene>
<keyword evidence="2" id="KW-1185">Reference proteome</keyword>
<name>A0A0V0QD26_PSEPJ</name>
<dbReference type="EMBL" id="LDAU01000195">
    <property type="protein sequence ID" value="KRX00091.1"/>
    <property type="molecule type" value="Genomic_DNA"/>
</dbReference>
<organism evidence="1 2">
    <name type="scientific">Pseudocohnilembus persalinus</name>
    <name type="common">Ciliate</name>
    <dbReference type="NCBI Taxonomy" id="266149"/>
    <lineage>
        <taxon>Eukaryota</taxon>
        <taxon>Sar</taxon>
        <taxon>Alveolata</taxon>
        <taxon>Ciliophora</taxon>
        <taxon>Intramacronucleata</taxon>
        <taxon>Oligohymenophorea</taxon>
        <taxon>Scuticociliatia</taxon>
        <taxon>Philasterida</taxon>
        <taxon>Pseudocohnilembidae</taxon>
        <taxon>Pseudocohnilembus</taxon>
    </lineage>
</organism>
<accession>A0A0V0QD26</accession>
<evidence type="ECO:0000313" key="2">
    <source>
        <dbReference type="Proteomes" id="UP000054937"/>
    </source>
</evidence>
<comment type="caution">
    <text evidence="1">The sequence shown here is derived from an EMBL/GenBank/DDBJ whole genome shotgun (WGS) entry which is preliminary data.</text>
</comment>
<dbReference type="InParanoid" id="A0A0V0QD26"/>
<protein>
    <submittedName>
        <fullName evidence="1">Uncharacterized protein</fullName>
    </submittedName>
</protein>
<proteinExistence type="predicted"/>
<reference evidence="1 2" key="1">
    <citation type="journal article" date="2015" name="Sci. Rep.">
        <title>Genome of the facultative scuticociliatosis pathogen Pseudocohnilembus persalinus provides insight into its virulence through horizontal gene transfer.</title>
        <authorList>
            <person name="Xiong J."/>
            <person name="Wang G."/>
            <person name="Cheng J."/>
            <person name="Tian M."/>
            <person name="Pan X."/>
            <person name="Warren A."/>
            <person name="Jiang C."/>
            <person name="Yuan D."/>
            <person name="Miao W."/>
        </authorList>
    </citation>
    <scope>NUCLEOTIDE SEQUENCE [LARGE SCALE GENOMIC DNA]</scope>
    <source>
        <strain evidence="1">36N120E</strain>
    </source>
</reference>
<evidence type="ECO:0000313" key="1">
    <source>
        <dbReference type="EMBL" id="KRX00091.1"/>
    </source>
</evidence>
<dbReference type="AlphaFoldDB" id="A0A0V0QD26"/>